<proteinExistence type="predicted"/>
<accession>A0AAD2GAY5</accession>
<feature type="domain" description="DUF6824" evidence="2">
    <location>
        <begin position="353"/>
        <end position="434"/>
    </location>
</feature>
<dbReference type="EMBL" id="CAKOGP040002258">
    <property type="protein sequence ID" value="CAJ1966153.1"/>
    <property type="molecule type" value="Genomic_DNA"/>
</dbReference>
<sequence length="440" mass="50611">MFSKRLSPETAEAPASPTEDMRVMPEATNLLNTTTGLMKLRFSNSDALYTKPHDKMGIDGERMGPLIHMLQLRLDAIKRGTAYEMAERFDSKSDQLKREIPWMFLRVNHFEPEPAAKQIISFYEMKSRLFGKDKLNKEIVIDDLNECDKQSLRSGSLQLLSSARDMQKRRILLSLPGRRIFQAIENELRARFYLVMSAARLQEVQKDGLVCICHSIGRYRDRFNGFGHADNLQLLASLPLQISSMQMCVDDYAQFVAWSFTASNHMPRELAPKVNIHSGSEMECLFALFKCGIPRGCLPPADGSDHPWMDAHLAWCNSREIFEGSPNKMKVENQSTFGAVAKDQHYTKPREDDVLFGTDNKAHPGNVKFHMLIDHLQHQYEAADREGKVLVSLRAVFSMKGTGSRFLDYDDFTQRWREIPDTRARNKVTKIIRNRRRYKK</sequence>
<name>A0AAD2GAY5_9STRA</name>
<evidence type="ECO:0000313" key="4">
    <source>
        <dbReference type="Proteomes" id="UP001295423"/>
    </source>
</evidence>
<dbReference type="AlphaFoldDB" id="A0AAD2GAY5"/>
<dbReference type="Pfam" id="PF20710">
    <property type="entry name" value="DUF6824"/>
    <property type="match status" value="1"/>
</dbReference>
<feature type="region of interest" description="Disordered" evidence="1">
    <location>
        <begin position="1"/>
        <end position="20"/>
    </location>
</feature>
<evidence type="ECO:0000259" key="2">
    <source>
        <dbReference type="Pfam" id="PF20710"/>
    </source>
</evidence>
<gene>
    <name evidence="3" type="ORF">CYCCA115_LOCUS21736</name>
</gene>
<dbReference type="Proteomes" id="UP001295423">
    <property type="component" value="Unassembled WGS sequence"/>
</dbReference>
<dbReference type="InterPro" id="IPR049227">
    <property type="entry name" value="DUF6824"/>
</dbReference>
<evidence type="ECO:0000313" key="3">
    <source>
        <dbReference type="EMBL" id="CAJ1966153.1"/>
    </source>
</evidence>
<organism evidence="3 4">
    <name type="scientific">Cylindrotheca closterium</name>
    <dbReference type="NCBI Taxonomy" id="2856"/>
    <lineage>
        <taxon>Eukaryota</taxon>
        <taxon>Sar</taxon>
        <taxon>Stramenopiles</taxon>
        <taxon>Ochrophyta</taxon>
        <taxon>Bacillariophyta</taxon>
        <taxon>Bacillariophyceae</taxon>
        <taxon>Bacillariophycidae</taxon>
        <taxon>Bacillariales</taxon>
        <taxon>Bacillariaceae</taxon>
        <taxon>Cylindrotheca</taxon>
    </lineage>
</organism>
<protein>
    <recommendedName>
        <fullName evidence="2">DUF6824 domain-containing protein</fullName>
    </recommendedName>
</protein>
<comment type="caution">
    <text evidence="3">The sequence shown here is derived from an EMBL/GenBank/DDBJ whole genome shotgun (WGS) entry which is preliminary data.</text>
</comment>
<evidence type="ECO:0000256" key="1">
    <source>
        <dbReference type="SAM" id="MobiDB-lite"/>
    </source>
</evidence>
<reference evidence="3" key="1">
    <citation type="submission" date="2023-08" db="EMBL/GenBank/DDBJ databases">
        <authorList>
            <person name="Audoor S."/>
            <person name="Bilcke G."/>
        </authorList>
    </citation>
    <scope>NUCLEOTIDE SEQUENCE</scope>
</reference>
<keyword evidence="4" id="KW-1185">Reference proteome</keyword>